<protein>
    <submittedName>
        <fullName evidence="1">Uncharacterized protein</fullName>
    </submittedName>
</protein>
<gene>
    <name evidence="1" type="ORF">D7147_31040</name>
</gene>
<proteinExistence type="predicted"/>
<keyword evidence="2" id="KW-1185">Reference proteome</keyword>
<reference evidence="1 2" key="1">
    <citation type="submission" date="2018-09" db="EMBL/GenBank/DDBJ databases">
        <title>Micromonospora sp. nov. MS1-9, isolated from a root of Musa sp.</title>
        <authorList>
            <person name="Kuncharoen N."/>
            <person name="Kudo T."/>
            <person name="Ohkuma M."/>
            <person name="Yuki M."/>
            <person name="Tanasupawat S."/>
        </authorList>
    </citation>
    <scope>NUCLEOTIDE SEQUENCE [LARGE SCALE GENOMIC DNA]</scope>
    <source>
        <strain evidence="1 2">NGC1-4</strain>
    </source>
</reference>
<accession>A0ABX9QVA0</accession>
<name>A0ABX9QVA0_9ACTN</name>
<dbReference type="Proteomes" id="UP000271548">
    <property type="component" value="Unassembled WGS sequence"/>
</dbReference>
<dbReference type="RefSeq" id="WP_147437475.1">
    <property type="nucleotide sequence ID" value="NZ_RAZS01000017.1"/>
</dbReference>
<evidence type="ECO:0000313" key="1">
    <source>
        <dbReference type="EMBL" id="RKN13567.1"/>
    </source>
</evidence>
<dbReference type="EMBL" id="RAZS01000017">
    <property type="protein sequence ID" value="RKN13567.1"/>
    <property type="molecule type" value="Genomic_DNA"/>
</dbReference>
<evidence type="ECO:0000313" key="2">
    <source>
        <dbReference type="Proteomes" id="UP000271548"/>
    </source>
</evidence>
<comment type="caution">
    <text evidence="1">The sequence shown here is derived from an EMBL/GenBank/DDBJ whole genome shotgun (WGS) entry which is preliminary data.</text>
</comment>
<sequence>MTCGFYNLGDYSRNDGTELHFNDWANSARTHGNSMTVYNWDGSKWVDWGTVPAWTNNWQFKLVDQIDGVKINC</sequence>
<organism evidence="1 2">
    <name type="scientific">Micromonospora musae</name>
    <dbReference type="NCBI Taxonomy" id="1894970"/>
    <lineage>
        <taxon>Bacteria</taxon>
        <taxon>Bacillati</taxon>
        <taxon>Actinomycetota</taxon>
        <taxon>Actinomycetes</taxon>
        <taxon>Micromonosporales</taxon>
        <taxon>Micromonosporaceae</taxon>
        <taxon>Micromonospora</taxon>
    </lineage>
</organism>